<dbReference type="Gene3D" id="3.40.50.150">
    <property type="entry name" value="Vaccinia Virus protein VP39"/>
    <property type="match status" value="1"/>
</dbReference>
<evidence type="ECO:0000313" key="3">
    <source>
        <dbReference type="EMBL" id="VZO39185.1"/>
    </source>
</evidence>
<feature type="region of interest" description="Disordered" evidence="2">
    <location>
        <begin position="1"/>
        <end position="30"/>
    </location>
</feature>
<name>A0A7M4DNZ9_9MICO</name>
<keyword evidence="1" id="KW-0620">Polyamine biosynthesis</keyword>
<dbReference type="NCBIfam" id="NF037959">
    <property type="entry name" value="MFS_SpdSyn"/>
    <property type="match status" value="1"/>
</dbReference>
<sequence>MARRRSPRSRAVPQRSQRSPWPTGPVPTSLSTVELTTDNADPDGVLVLLDGVESSHLDLADPRRLMFEYMQQMLAALEESLPEGGGVRALHLGAAGCALARAVDATWPDSRQLAVEVDALLAQYVRDWFDLPRAPRLRIRVDDARRTTTAARENGYDAVIRDAFADRAVPAHLRTVEFTREVARALGPGGLYLANTADHPPLPLARREAATVAEVFEYTAVIAEPGVLKGRRYGNVVLVGSAEPLPLAHLDRRVRTLPAPASLVHGPAFEVFVGTSRPFTDPPPTLDADPVAAAATAEGDGPTPASAAVDHSS</sequence>
<proteinExistence type="predicted"/>
<feature type="compositionally biased region" description="Low complexity" evidence="2">
    <location>
        <begin position="9"/>
        <end position="20"/>
    </location>
</feature>
<reference evidence="3 4" key="1">
    <citation type="submission" date="2019-11" db="EMBL/GenBank/DDBJ databases">
        <authorList>
            <person name="Criscuolo A."/>
        </authorList>
    </citation>
    <scope>NUCLEOTIDE SEQUENCE [LARGE SCALE GENOMIC DNA]</scope>
    <source>
        <strain evidence="3">CIP111667</strain>
    </source>
</reference>
<gene>
    <name evidence="3" type="ORF">HALOF300_03880</name>
</gene>
<dbReference type="PANTHER" id="PTHR43317:SF1">
    <property type="entry name" value="THERMOSPERMINE SYNTHASE ACAULIS5"/>
    <property type="match status" value="1"/>
</dbReference>
<dbReference type="AlphaFoldDB" id="A0A7M4DNZ9"/>
<evidence type="ECO:0000256" key="1">
    <source>
        <dbReference type="ARBA" id="ARBA00023115"/>
    </source>
</evidence>
<dbReference type="EMBL" id="CACRYJ010000058">
    <property type="protein sequence ID" value="VZO39185.1"/>
    <property type="molecule type" value="Genomic_DNA"/>
</dbReference>
<feature type="compositionally biased region" description="Low complexity" evidence="2">
    <location>
        <begin position="294"/>
        <end position="305"/>
    </location>
</feature>
<dbReference type="InterPro" id="IPR029063">
    <property type="entry name" value="SAM-dependent_MTases_sf"/>
</dbReference>
<dbReference type="RefSeq" id="WP_197522685.1">
    <property type="nucleotide sequence ID" value="NZ_CACRYJ010000058.1"/>
</dbReference>
<dbReference type="GO" id="GO:0006596">
    <property type="term" value="P:polyamine biosynthetic process"/>
    <property type="evidence" value="ECO:0007669"/>
    <property type="project" value="UniProtKB-KW"/>
</dbReference>
<keyword evidence="4" id="KW-1185">Reference proteome</keyword>
<dbReference type="SUPFAM" id="SSF53335">
    <property type="entry name" value="S-adenosyl-L-methionine-dependent methyltransferases"/>
    <property type="match status" value="1"/>
</dbReference>
<evidence type="ECO:0000256" key="2">
    <source>
        <dbReference type="SAM" id="MobiDB-lite"/>
    </source>
</evidence>
<dbReference type="PANTHER" id="PTHR43317">
    <property type="entry name" value="THERMOSPERMINE SYNTHASE ACAULIS5"/>
    <property type="match status" value="1"/>
</dbReference>
<dbReference type="Proteomes" id="UP000419743">
    <property type="component" value="Unassembled WGS sequence"/>
</dbReference>
<accession>A0A7M4DNZ9</accession>
<feature type="region of interest" description="Disordered" evidence="2">
    <location>
        <begin position="294"/>
        <end position="313"/>
    </location>
</feature>
<evidence type="ECO:0000313" key="4">
    <source>
        <dbReference type="Proteomes" id="UP000419743"/>
    </source>
</evidence>
<comment type="caution">
    <text evidence="3">The sequence shown here is derived from an EMBL/GenBank/DDBJ whole genome shotgun (WGS) entry which is preliminary data.</text>
</comment>
<organism evidence="3 4">
    <name type="scientific">Occultella aeris</name>
    <dbReference type="NCBI Taxonomy" id="2761496"/>
    <lineage>
        <taxon>Bacteria</taxon>
        <taxon>Bacillati</taxon>
        <taxon>Actinomycetota</taxon>
        <taxon>Actinomycetes</taxon>
        <taxon>Micrococcales</taxon>
        <taxon>Ruaniaceae</taxon>
        <taxon>Occultella</taxon>
    </lineage>
</organism>
<protein>
    <submittedName>
        <fullName evidence="3">Spermidine synthase</fullName>
    </submittedName>
</protein>
<dbReference type="CDD" id="cd02440">
    <property type="entry name" value="AdoMet_MTases"/>
    <property type="match status" value="1"/>
</dbReference>